<evidence type="ECO:0000313" key="1">
    <source>
        <dbReference type="EMBL" id="KAJ9125306.1"/>
    </source>
</evidence>
<accession>A0ACC2XQL6</accession>
<protein>
    <submittedName>
        <fullName evidence="1">Uncharacterized protein</fullName>
    </submittedName>
</protein>
<proteinExistence type="predicted"/>
<reference evidence="1" key="1">
    <citation type="submission" date="2023-04" db="EMBL/GenBank/DDBJ databases">
        <title>Draft Genome sequencing of Naganishia species isolated from polar environments using Oxford Nanopore Technology.</title>
        <authorList>
            <person name="Leo P."/>
            <person name="Venkateswaran K."/>
        </authorList>
    </citation>
    <scope>NUCLEOTIDE SEQUENCE</scope>
    <source>
        <strain evidence="1">MNA-CCFEE 5425</strain>
    </source>
</reference>
<evidence type="ECO:0000313" key="2">
    <source>
        <dbReference type="Proteomes" id="UP001243375"/>
    </source>
</evidence>
<organism evidence="1 2">
    <name type="scientific">Naganishia vaughanmartiniae</name>
    <dbReference type="NCBI Taxonomy" id="1424756"/>
    <lineage>
        <taxon>Eukaryota</taxon>
        <taxon>Fungi</taxon>
        <taxon>Dikarya</taxon>
        <taxon>Basidiomycota</taxon>
        <taxon>Agaricomycotina</taxon>
        <taxon>Tremellomycetes</taxon>
        <taxon>Filobasidiales</taxon>
        <taxon>Filobasidiaceae</taxon>
        <taxon>Naganishia</taxon>
    </lineage>
</organism>
<comment type="caution">
    <text evidence="1">The sequence shown here is derived from an EMBL/GenBank/DDBJ whole genome shotgun (WGS) entry which is preliminary data.</text>
</comment>
<name>A0ACC2XQL6_9TREE</name>
<keyword evidence="2" id="KW-1185">Reference proteome</keyword>
<dbReference type="EMBL" id="JASBWU010000001">
    <property type="protein sequence ID" value="KAJ9125306.1"/>
    <property type="molecule type" value="Genomic_DNA"/>
</dbReference>
<dbReference type="Proteomes" id="UP001243375">
    <property type="component" value="Unassembled WGS sequence"/>
</dbReference>
<sequence length="1278" mass="141150">MSATNVLPLFWHLSSTDRNVRLDATENLVSSLEAFQSRHFEQKKSNGADSMDVDQPNGQHAEDAEDSEEDEDEDGDESGVEVDASDDEDEKRQLGPEEKALAKLDVKFEKDNSEDVRYSIKRLARGLTSSRESSRLGFAVALTELLARINTLSPAHMISLVQRATQTSKAMRGPEERDAYFGRLFGTLAIVDSRMLFSPEATLADFKNCIGELFTLGDKKSWLRESAWWAVLRAVRMLLADDVNVEWKEAALDGLITRVYGKSTTDAATAKAHGAEWTQEKVALTLVLQSARPDLPWKALLAPTFKTGSVLSQSSLPILGKILKETNDSGEANGQANGTSLTGVNITTGSWKPQPHFVWEVLLDIYFEREGAADIKDKTPFQEFFKAVVDETLFNPSSTAQRKFWGFEIFSKVLPLLPKDDVPLIFSQNFMKCWMNHLSGEDRYLHKAALKLARELQEITKSNPLVGFTLISQLVGKNGSQNFDKLTKTKTVESIMANLDAAGVSAFSTYLRNIAIGKDQGPELDAAKTTASRTWVFDQLLALIKNPSVPKEDSWIASVLEFLMVNSLFIVTDSNPNSSCQSLHVKPKPVFSDTMATECRTRFFAAVMELTVQNRVVKGDADKVQRLSGTDASGKLWLTRCLEWLDVVEKDKRHASAAVDVDKEIVKARKQARTTLARIHKEKTLSGDVAKGAEILLSFALLQTYDDDLKAYSLLDDVQQCIDAMLQPAASSSTKEAEPPALDMLVDVLLAYLDKASSDYKALATVIFTLVSSKATSSTIEHLIAQLEQVGGGYDSEEEEEEEEEESDDGKGEDVEMDDGSDDESDDNDEDLASGDVDPEFRRKIAEALQVAGMGNANGDGEASDEEGDDDEDDDADSIAMDDDQMLALDEKLAAIFKSQKASKQDNNNNTESVHFKLRVLDLVDAYMRKQASNPLIFDFIPILLHLAKGTGNKEQSLASKASGILNKRFDKATEIPTVTDMAATREILQSIHTAAITAPTKDFARVCSHCSIAVAKAVAQATHGKTPADVDPVLETYRETLKTFMTKKTTKLPESFLAEFLQRQPEQAWSLRDDLLRYAGKDSVNAYHQLSAFTLLTQLSKHLANYVKTQPVDEVAAFVKQAATHLYDALTLGVSAKGDWNANRIKEFIKAGIQIARYSHAVFTTPEALAQAWDVERLRGLQSEIANADRLKNTPSVHTIIKQFAMAIDPEVKVAQQNKKQEKQAARKRKLEEKTQGKPSEESAEVQPAKKAKTTTDATPKKTSSNNKKPKKAVVQV</sequence>
<gene>
    <name evidence="1" type="ORF">QFC22_000263</name>
</gene>